<dbReference type="RefSeq" id="XP_038073438.1">
    <property type="nucleotide sequence ID" value="XM_038217510.1"/>
</dbReference>
<dbReference type="RefSeq" id="XP_038073283.1">
    <property type="nucleotide sequence ID" value="XM_038217355.1"/>
</dbReference>
<dbReference type="OMA" id="HACTAVP"/>
<proteinExistence type="predicted"/>
<feature type="region of interest" description="Disordered" evidence="1">
    <location>
        <begin position="197"/>
        <end position="229"/>
    </location>
</feature>
<evidence type="ECO:0000313" key="2">
    <source>
        <dbReference type="EnsemblMetazoa" id="XP_038073283.1"/>
    </source>
</evidence>
<sequence>MSKSRKLGRTGCVDNGGTYIPPDKPEFSGDCTGDGTSPRHQSPSRPLQPLPAVGADGPVDQAGGRTTPPSSVNIHGSAQLKGKRTGKTRKLSDAGAVPIKGRTAKGGPATGRTVPVPGPSTGHTQPEEVLLHGSVHPGPPSPVITTMPGDGLLYGRLIDRTAPAYVTGVGALSAARAIDSVEPNPWDSPRALTLRSEGHASTSDFIRCSGIPVSPQSSATTRSRSSKIEKEPPFSTFFDEF</sequence>
<reference evidence="2" key="1">
    <citation type="submission" date="2022-11" db="UniProtKB">
        <authorList>
            <consortium name="EnsemblMetazoa"/>
        </authorList>
    </citation>
    <scope>IDENTIFICATION</scope>
</reference>
<dbReference type="AlphaFoldDB" id="A0A914BAR0"/>
<accession>A0A914BAR0</accession>
<dbReference type="GeneID" id="119741668"/>
<dbReference type="Proteomes" id="UP000887568">
    <property type="component" value="Unplaced"/>
</dbReference>
<dbReference type="EnsemblMetazoa" id="XM_038217355.1">
    <property type="protein sequence ID" value="XP_038073283.1"/>
    <property type="gene ID" value="LOC119741552"/>
</dbReference>
<feature type="compositionally biased region" description="Polar residues" evidence="1">
    <location>
        <begin position="67"/>
        <end position="76"/>
    </location>
</feature>
<evidence type="ECO:0000256" key="1">
    <source>
        <dbReference type="SAM" id="MobiDB-lite"/>
    </source>
</evidence>
<evidence type="ECO:0000313" key="3">
    <source>
        <dbReference type="Proteomes" id="UP000887568"/>
    </source>
</evidence>
<organism evidence="2 3">
    <name type="scientific">Patiria miniata</name>
    <name type="common">Bat star</name>
    <name type="synonym">Asterina miniata</name>
    <dbReference type="NCBI Taxonomy" id="46514"/>
    <lineage>
        <taxon>Eukaryota</taxon>
        <taxon>Metazoa</taxon>
        <taxon>Echinodermata</taxon>
        <taxon>Eleutherozoa</taxon>
        <taxon>Asterozoa</taxon>
        <taxon>Asteroidea</taxon>
        <taxon>Valvatacea</taxon>
        <taxon>Valvatida</taxon>
        <taxon>Asterinidae</taxon>
        <taxon>Patiria</taxon>
    </lineage>
</organism>
<feature type="compositionally biased region" description="Polar residues" evidence="1">
    <location>
        <begin position="34"/>
        <end position="45"/>
    </location>
</feature>
<feature type="region of interest" description="Disordered" evidence="1">
    <location>
        <begin position="1"/>
        <end position="122"/>
    </location>
</feature>
<feature type="compositionally biased region" description="Polar residues" evidence="1">
    <location>
        <begin position="214"/>
        <end position="223"/>
    </location>
</feature>
<keyword evidence="3" id="KW-1185">Reference proteome</keyword>
<name>A0A914BAR0_PATMI</name>
<protein>
    <submittedName>
        <fullName evidence="2">Uncharacterized protein</fullName>
    </submittedName>
</protein>
<dbReference type="GeneID" id="119741552"/>
<dbReference type="EnsemblMetazoa" id="XM_038217510.1">
    <property type="protein sequence ID" value="XP_038073438.1"/>
    <property type="gene ID" value="LOC119741668"/>
</dbReference>